<name>A0A812Z9R5_9DINO</name>
<reference evidence="3" key="1">
    <citation type="submission" date="2021-02" db="EMBL/GenBank/DDBJ databases">
        <authorList>
            <person name="Dougan E. K."/>
            <person name="Rhodes N."/>
            <person name="Thang M."/>
            <person name="Chan C."/>
        </authorList>
    </citation>
    <scope>NUCLEOTIDE SEQUENCE</scope>
</reference>
<keyword evidence="2" id="KW-0472">Membrane</keyword>
<evidence type="ECO:0000313" key="3">
    <source>
        <dbReference type="EMBL" id="CAE7818547.1"/>
    </source>
</evidence>
<feature type="transmembrane region" description="Helical" evidence="2">
    <location>
        <begin position="61"/>
        <end position="81"/>
    </location>
</feature>
<accession>A0A812Z9R5</accession>
<keyword evidence="2" id="KW-1133">Transmembrane helix</keyword>
<feature type="transmembrane region" description="Helical" evidence="2">
    <location>
        <begin position="157"/>
        <end position="177"/>
    </location>
</feature>
<dbReference type="Proteomes" id="UP000601435">
    <property type="component" value="Unassembled WGS sequence"/>
</dbReference>
<feature type="transmembrane region" description="Helical" evidence="2">
    <location>
        <begin position="295"/>
        <end position="315"/>
    </location>
</feature>
<protein>
    <submittedName>
        <fullName evidence="3">Uncharacterized protein</fullName>
    </submittedName>
</protein>
<organism evidence="3 4">
    <name type="scientific">Symbiodinium necroappetens</name>
    <dbReference type="NCBI Taxonomy" id="1628268"/>
    <lineage>
        <taxon>Eukaryota</taxon>
        <taxon>Sar</taxon>
        <taxon>Alveolata</taxon>
        <taxon>Dinophyceae</taxon>
        <taxon>Suessiales</taxon>
        <taxon>Symbiodiniaceae</taxon>
        <taxon>Symbiodinium</taxon>
    </lineage>
</organism>
<feature type="transmembrane region" description="Helical" evidence="2">
    <location>
        <begin position="252"/>
        <end position="274"/>
    </location>
</feature>
<dbReference type="EMBL" id="CAJNJA010046619">
    <property type="protein sequence ID" value="CAE7818547.1"/>
    <property type="molecule type" value="Genomic_DNA"/>
</dbReference>
<gene>
    <name evidence="3" type="ORF">SNEC2469_LOCUS24323</name>
</gene>
<proteinExistence type="predicted"/>
<evidence type="ECO:0000313" key="4">
    <source>
        <dbReference type="Proteomes" id="UP000601435"/>
    </source>
</evidence>
<comment type="caution">
    <text evidence="3">The sequence shown here is derived from an EMBL/GenBank/DDBJ whole genome shotgun (WGS) entry which is preliminary data.</text>
</comment>
<evidence type="ECO:0000256" key="1">
    <source>
        <dbReference type="SAM" id="MobiDB-lite"/>
    </source>
</evidence>
<feature type="transmembrane region" description="Helical" evidence="2">
    <location>
        <begin position="558"/>
        <end position="575"/>
    </location>
</feature>
<dbReference type="PROSITE" id="PS51257">
    <property type="entry name" value="PROKAR_LIPOPROTEIN"/>
    <property type="match status" value="1"/>
</dbReference>
<feature type="transmembrane region" description="Helical" evidence="2">
    <location>
        <begin position="775"/>
        <end position="797"/>
    </location>
</feature>
<feature type="compositionally biased region" description="Basic and acidic residues" evidence="1">
    <location>
        <begin position="598"/>
        <end position="613"/>
    </location>
</feature>
<sequence>MTQRWYTGLVIVTGCAVFLKQYESSSAEEQSTEVYFEESAWSIPVLAGIIDANVGLFDRMFAGLLVLLNFFMQGAFSWVLLTDAFIGEAFEKRVESAKIWRTSIAHDYKYLDLADTSLVSRVCTGDGALILSTTQATLIEQINSFLGLQKLQFEHSVFQPGILLGMICIILWTLCVYKEFRRIWLQMEAAWGIPKKRRSVFRDNAFVSMSWARFCALLVTYLARAMIASVLLAAGILWLARTTSIEELMLNAVALNAILDVDEFLFAGITPIRIQHAIQSLKPIKVKYSRQRSQFESLVHFVTLSLLVLMSYYLLLGPLGDTMLAVKNELCGGNQAFVVAFNTETQQTFGLRTAETRDYQSLSASEVSVQSHKATSPETTPGSGPAYLTFSATKDLFQADITRTMAAEAELTPFCIETLMDPSNPLYTDPSMQSMSQVRVDIAALSVGRPDAGGCADLGDLRLILVQLRLVHGGSPRLRHRLSQSCFVKDLPPDDNWRKFWTMYPTVLGWYYGRDITGTTFYTAIMQTANVDGKTSCKRRHVASAPILRAPGGLGGRYWFVVVVVVVVVAVVIVGGKKVSMDSWECKDSGSEKWNMTSKEEGGSRLVRKEPEGSSKTTKAVVPPALRMAATCSPCNYGHDSTEAGTVPGVLVDMSSPSGPDLPDSSVSRLQDQLQSDMARIHTLLQNQLQSDLARVHERLERLEAQLGLEKRPAAEPDSTSLDEVNLQVGCTDPAKSGSKCNDEKLEEFSEVHFEESVWSIPVVFGLVDVGCFDMLFAGILVLLNLGMQAAFSWILLTAAQLRLSGDDFIGEGFDAQMDSAKTWRISVAHDHKHMDLADRSLVSRVCAGDKSLILSTNQATLVKHINSFLGVSELDFESPFFQPGVLLCMLCIIEWSLCVYKELRRIWLQFEATCSVARSRRTAFLDNSFGSISWFRFCMLLTTYLLRVGIASVLLGGGVLWLARTTSIEELMLNAVALNSILDIDEFIFAGMTPIKIQHAIANLTPIRIKYGRCRSQLEAFVHFSSLLALVCASYFLFLVPLSDTMLAVKREFCGGLQTFVVSYNAETQVFVGLYTAESSDARNLSISESAVQSFKGAPPGTYPEFIRFSATKGLFQQEISRSMEDEASQYPLCLELDVLNENGNFHTDLTLRPLATMLLNSAAAAVGRAGAQSCQELRAHCDDADGRLLRLVCGETCGCTDPFSSAWYKVQAQGCSVSCLNRRQPKLQSRSCQDLPVDDTWRTFWSSYATVLSSYFGQPVEATQAFSAVNQTLQVLGVGGCPALAQFPQDFLTGTPWCEGTPELVRSLASICPQTCGCDNPSQVSPLCPPSCRIPNSNASA</sequence>
<keyword evidence="4" id="KW-1185">Reference proteome</keyword>
<feature type="transmembrane region" description="Helical" evidence="2">
    <location>
        <begin position="945"/>
        <end position="964"/>
    </location>
</feature>
<dbReference type="OrthoDB" id="415830at2759"/>
<feature type="transmembrane region" description="Helical" evidence="2">
    <location>
        <begin position="214"/>
        <end position="240"/>
    </location>
</feature>
<keyword evidence="2" id="KW-0812">Transmembrane</keyword>
<evidence type="ECO:0000256" key="2">
    <source>
        <dbReference type="SAM" id="Phobius"/>
    </source>
</evidence>
<feature type="transmembrane region" description="Helical" evidence="2">
    <location>
        <begin position="1021"/>
        <end position="1043"/>
    </location>
</feature>
<feature type="region of interest" description="Disordered" evidence="1">
    <location>
        <begin position="590"/>
        <end position="620"/>
    </location>
</feature>